<keyword evidence="1" id="KW-0175">Coiled coil</keyword>
<feature type="domain" description="Peptidase M16C associated" evidence="2">
    <location>
        <begin position="504"/>
        <end position="754"/>
    </location>
</feature>
<dbReference type="SUPFAM" id="SSF63411">
    <property type="entry name" value="LuxS/MPP-like metallohydrolase"/>
    <property type="match status" value="4"/>
</dbReference>
<dbReference type="PANTHER" id="PTHR43016:SF13">
    <property type="entry name" value="PRESEQUENCE PROTEASE, MITOCHONDRIAL"/>
    <property type="match status" value="1"/>
</dbReference>
<dbReference type="GO" id="GO:0016485">
    <property type="term" value="P:protein processing"/>
    <property type="evidence" value="ECO:0007669"/>
    <property type="project" value="TreeGrafter"/>
</dbReference>
<dbReference type="EMBL" id="JAQMWT010000671">
    <property type="protein sequence ID" value="KAJ8598545.1"/>
    <property type="molecule type" value="Genomic_DNA"/>
</dbReference>
<gene>
    <name evidence="3" type="ORF">CTAYLR_001353</name>
</gene>
<dbReference type="Gene3D" id="3.30.830.10">
    <property type="entry name" value="Metalloenzyme, LuxS/M16 peptidase-like"/>
    <property type="match status" value="4"/>
</dbReference>
<dbReference type="PANTHER" id="PTHR43016">
    <property type="entry name" value="PRESEQUENCE PROTEASE"/>
    <property type="match status" value="1"/>
</dbReference>
<evidence type="ECO:0000259" key="2">
    <source>
        <dbReference type="SMART" id="SM01264"/>
    </source>
</evidence>
<dbReference type="Pfam" id="PF05193">
    <property type="entry name" value="Peptidase_M16_C"/>
    <property type="match status" value="1"/>
</dbReference>
<dbReference type="InterPro" id="IPR055130">
    <property type="entry name" value="PreP_C"/>
</dbReference>
<name>A0AAD7XJK9_9STRA</name>
<dbReference type="FunFam" id="3.30.830.10:FF:000034">
    <property type="entry name" value="presequence protease 1, chloroplastic/mitochondrial"/>
    <property type="match status" value="1"/>
</dbReference>
<evidence type="ECO:0000313" key="4">
    <source>
        <dbReference type="Proteomes" id="UP001230188"/>
    </source>
</evidence>
<dbReference type="Proteomes" id="UP001230188">
    <property type="component" value="Unassembled WGS sequence"/>
</dbReference>
<dbReference type="Pfam" id="PF00675">
    <property type="entry name" value="Peptidase_M16"/>
    <property type="match status" value="1"/>
</dbReference>
<proteinExistence type="predicted"/>
<protein>
    <recommendedName>
        <fullName evidence="2">Peptidase M16C associated domain-containing protein</fullName>
    </recommendedName>
</protein>
<feature type="coiled-coil region" evidence="1">
    <location>
        <begin position="515"/>
        <end position="542"/>
    </location>
</feature>
<dbReference type="SMART" id="SM01264">
    <property type="entry name" value="M16C_associated"/>
    <property type="match status" value="1"/>
</dbReference>
<dbReference type="InterPro" id="IPR007863">
    <property type="entry name" value="Peptidase_M16_C"/>
</dbReference>
<dbReference type="GO" id="GO:0004222">
    <property type="term" value="F:metalloendopeptidase activity"/>
    <property type="evidence" value="ECO:0007669"/>
    <property type="project" value="TreeGrafter"/>
</dbReference>
<dbReference type="InterPro" id="IPR013578">
    <property type="entry name" value="Peptidase_M16C_assoc"/>
</dbReference>
<keyword evidence="4" id="KW-1185">Reference proteome</keyword>
<dbReference type="InterPro" id="IPR011765">
    <property type="entry name" value="Pept_M16_N"/>
</dbReference>
<dbReference type="InterPro" id="IPR011249">
    <property type="entry name" value="Metalloenz_LuxS/M16"/>
</dbReference>
<comment type="caution">
    <text evidence="3">The sequence shown here is derived from an EMBL/GenBank/DDBJ whole genome shotgun (WGS) entry which is preliminary data.</text>
</comment>
<organism evidence="3 4">
    <name type="scientific">Chrysophaeum taylorii</name>
    <dbReference type="NCBI Taxonomy" id="2483200"/>
    <lineage>
        <taxon>Eukaryota</taxon>
        <taxon>Sar</taxon>
        <taxon>Stramenopiles</taxon>
        <taxon>Ochrophyta</taxon>
        <taxon>Pelagophyceae</taxon>
        <taxon>Pelagomonadales</taxon>
        <taxon>Pelagomonadaceae</taxon>
        <taxon>Chrysophaeum</taxon>
    </lineage>
</organism>
<sequence>MRVRWLMMTTSLGCGGVSGLGRRARRHRRALAFTGMGAALATTSVRRGGSDVVQRAAAVHPDFTLIRQERIPEFKTEAYLYEHASKAQVLSLVSPEDDNKVFGVTFRTPPRDSTGLPHILEHSVLCGSEKYPTKEPFVELLKGSLQTFLNAFTYPDRTCYPVASQNSQDLKNLARVYMDAVFFPRARNDPMVLAQEGWHYEYNGELSYKGVVFNEMKGVYSSPDALMQRAAQRALFPDNAYSHDSGGDPAVIPELTFEKFRSFHDEFYHPSNSRIFFYGDDDPSERLDLAAEYLNRFEARPSEDTAVAVQPLTLRPHTIKVPFPSSDAKHAISVNWVLSDEPLSPVDELGLAVLDHLLMGTSTSLLRKALTDSGLGESVIGGLSDELIQPTFSVGLKGVAEEDATKVEELVLGTLEGNLEVEDIEASLNTVEFDLREFNTGSFPKGLSFMLGSMRNWIYDRDPLQPLKFEEPLAELKKIATVEYFKNLVTRFYLANTHRVSIHMVPDPKIEGIVAAEEKARLEAAEVDFDEVKKEMDELKKIQSEPDTPEALSTIPFLKVSDLERNVKTIPRDVSKLEREKATLLTRELATTIAYADVALDLRVLDWEDLELVPLFARCLLETGTTEWDPVTLRRKIGAKTGGIDVTLLNSMRADGGTVADPEDVVYQLVLRGKATEDKTDDLFMLMRTVLTQSLFPQSRIIEMLKESKARYESSFRTSGHAYAATRLSAAMTRSGHVAEVTSGVSHYHSVLKLLELAENDFPSLLGRLEDVRRRLLRAPNPVINFTGGGAAAAAGKKDQLEKNFADFFPEETVPIQKWTAPFEPEKDNEGFVVPTQVNYVAKGGRLYAPGETPNGADAVVRRIISLDYLWNVVRVQGGAYGGSCNLNPLSGIFAFSSYRDPNLRATLDAYDNTNQYLDDLNLDQAELDKAIIASIGDLDSPMTPDQQSFQSLRHYLDGTTDEIRQQWRDDVLNTKLDDIHRFNEKLKNTKEFYRAVVFASQDAFDKEDTPDLHLSTLL</sequence>
<dbReference type="AlphaFoldDB" id="A0AAD7XJK9"/>
<reference evidence="3" key="1">
    <citation type="submission" date="2023-01" db="EMBL/GenBank/DDBJ databases">
        <title>Metagenome sequencing of chrysophaentin producing Chrysophaeum taylorii.</title>
        <authorList>
            <person name="Davison J."/>
            <person name="Bewley C."/>
        </authorList>
    </citation>
    <scope>NUCLEOTIDE SEQUENCE</scope>
    <source>
        <strain evidence="3">NIES-1699</strain>
    </source>
</reference>
<evidence type="ECO:0000313" key="3">
    <source>
        <dbReference type="EMBL" id="KAJ8598545.1"/>
    </source>
</evidence>
<accession>A0AAD7XJK9</accession>
<dbReference type="Pfam" id="PF08367">
    <property type="entry name" value="M16C_assoc"/>
    <property type="match status" value="1"/>
</dbReference>
<dbReference type="GO" id="GO:0046872">
    <property type="term" value="F:metal ion binding"/>
    <property type="evidence" value="ECO:0007669"/>
    <property type="project" value="InterPro"/>
</dbReference>
<dbReference type="Pfam" id="PF22516">
    <property type="entry name" value="PreP_C"/>
    <property type="match status" value="1"/>
</dbReference>
<evidence type="ECO:0000256" key="1">
    <source>
        <dbReference type="SAM" id="Coils"/>
    </source>
</evidence>